<dbReference type="OrthoDB" id="6627140at2759"/>
<dbReference type="Gene3D" id="2.70.220.10">
    <property type="entry name" value="Ganglioside GM2 activator"/>
    <property type="match status" value="1"/>
</dbReference>
<evidence type="ECO:0000256" key="2">
    <source>
        <dbReference type="SAM" id="SignalP"/>
    </source>
</evidence>
<proteinExistence type="predicted"/>
<dbReference type="Proteomes" id="UP000504606">
    <property type="component" value="Unplaced"/>
</dbReference>
<reference evidence="4" key="1">
    <citation type="submission" date="2025-08" db="UniProtKB">
        <authorList>
            <consortium name="RefSeq"/>
        </authorList>
    </citation>
    <scope>IDENTIFICATION</scope>
    <source>
        <tissue evidence="4">Whole organism</tissue>
    </source>
</reference>
<name>A0A9C6UA06_FRAOC</name>
<dbReference type="InterPro" id="IPR036846">
    <property type="entry name" value="GM2-AP_sf"/>
</dbReference>
<evidence type="ECO:0000313" key="4">
    <source>
        <dbReference type="RefSeq" id="XP_052126322.1"/>
    </source>
</evidence>
<gene>
    <name evidence="4" type="primary">LOC113210423</name>
</gene>
<evidence type="ECO:0000256" key="1">
    <source>
        <dbReference type="ARBA" id="ARBA00022729"/>
    </source>
</evidence>
<keyword evidence="3" id="KW-1185">Reference proteome</keyword>
<dbReference type="GeneID" id="113210423"/>
<evidence type="ECO:0000313" key="3">
    <source>
        <dbReference type="Proteomes" id="UP000504606"/>
    </source>
</evidence>
<protein>
    <submittedName>
        <fullName evidence="4">Uncharacterized protein LOC113210423</fullName>
    </submittedName>
</protein>
<dbReference type="RefSeq" id="XP_052126322.1">
    <property type="nucleotide sequence ID" value="XM_052270362.1"/>
</dbReference>
<sequence>MDLHLASCRSRILLAITILCSKNVLARKASGMAASRYTFDLVHLQPCATPGNSMKYLNYSQAMSSDGVVSLNGMGDIGRTAQRLTDIAIVAYKCRDGVSANTCEYFTRFTNNGDGCRLISSSIVPWASLLGRSQPPIKCPLQTGWYVITNGTIDVDAYARMYGVSTNNDVWKITISIKDEKHSPFVCVDAAVRIMKYASRG</sequence>
<keyword evidence="1 2" id="KW-0732">Signal</keyword>
<feature type="signal peptide" evidence="2">
    <location>
        <begin position="1"/>
        <end position="26"/>
    </location>
</feature>
<dbReference type="KEGG" id="foc:113210423"/>
<dbReference type="AlphaFoldDB" id="A0A9C6UA06"/>
<accession>A0A9C6UA06</accession>
<organism evidence="3 4">
    <name type="scientific">Frankliniella occidentalis</name>
    <name type="common">Western flower thrips</name>
    <name type="synonym">Euthrips occidentalis</name>
    <dbReference type="NCBI Taxonomy" id="133901"/>
    <lineage>
        <taxon>Eukaryota</taxon>
        <taxon>Metazoa</taxon>
        <taxon>Ecdysozoa</taxon>
        <taxon>Arthropoda</taxon>
        <taxon>Hexapoda</taxon>
        <taxon>Insecta</taxon>
        <taxon>Pterygota</taxon>
        <taxon>Neoptera</taxon>
        <taxon>Paraneoptera</taxon>
        <taxon>Thysanoptera</taxon>
        <taxon>Terebrantia</taxon>
        <taxon>Thripoidea</taxon>
        <taxon>Thripidae</taxon>
        <taxon>Frankliniella</taxon>
    </lineage>
</organism>
<feature type="chain" id="PRO_5038593264" evidence="2">
    <location>
        <begin position="27"/>
        <end position="201"/>
    </location>
</feature>